<sequence>MLTIGWGFYGHRLALYPIHYLQCDEGRSRQAWAADSVDPSSMHKPAACRVPCRCACDAGPWRAPTFLCSSTSTGLTTGPDGHCKPGAVARRRVKARRPLSSARYVRFRLCA</sequence>
<reference evidence="1" key="1">
    <citation type="submission" date="2016-12" db="EMBL/GenBank/DDBJ databases">
        <authorList>
            <person name="Moulin L."/>
        </authorList>
    </citation>
    <scope>NUCLEOTIDE SEQUENCE [LARGE SCALE GENOMIC DNA]</scope>
    <source>
        <strain evidence="1">STM 7183</strain>
    </source>
</reference>
<protein>
    <submittedName>
        <fullName evidence="1">Uncharacterized protein</fullName>
    </submittedName>
</protein>
<organism evidence="1 2">
    <name type="scientific">Paraburkholderia piptadeniae</name>
    <dbReference type="NCBI Taxonomy" id="1701573"/>
    <lineage>
        <taxon>Bacteria</taxon>
        <taxon>Pseudomonadati</taxon>
        <taxon>Pseudomonadota</taxon>
        <taxon>Betaproteobacteria</taxon>
        <taxon>Burkholderiales</taxon>
        <taxon>Burkholderiaceae</taxon>
        <taxon>Paraburkholderia</taxon>
    </lineage>
</organism>
<keyword evidence="2" id="KW-1185">Reference proteome</keyword>
<evidence type="ECO:0000313" key="2">
    <source>
        <dbReference type="Proteomes" id="UP000195569"/>
    </source>
</evidence>
<comment type="caution">
    <text evidence="1">The sequence shown here is derived from an EMBL/GenBank/DDBJ whole genome shotgun (WGS) entry which is preliminary data.</text>
</comment>
<dbReference type="AlphaFoldDB" id="A0A1N7SUI3"/>
<gene>
    <name evidence="1" type="ORF">BN2476_1020009</name>
</gene>
<evidence type="ECO:0000313" key="1">
    <source>
        <dbReference type="EMBL" id="SIT51150.1"/>
    </source>
</evidence>
<proteinExistence type="predicted"/>
<accession>A0A1N7SUI3</accession>
<dbReference type="Proteomes" id="UP000195569">
    <property type="component" value="Unassembled WGS sequence"/>
</dbReference>
<name>A0A1N7SUI3_9BURK</name>
<dbReference type="EMBL" id="CYGY02000102">
    <property type="protein sequence ID" value="SIT51150.1"/>
    <property type="molecule type" value="Genomic_DNA"/>
</dbReference>